<dbReference type="Pfam" id="PF00589">
    <property type="entry name" value="Phage_integrase"/>
    <property type="match status" value="1"/>
</dbReference>
<keyword evidence="2" id="KW-0238">DNA-binding</keyword>
<dbReference type="PANTHER" id="PTHR30349">
    <property type="entry name" value="PHAGE INTEGRASE-RELATED"/>
    <property type="match status" value="1"/>
</dbReference>
<evidence type="ECO:0000259" key="4">
    <source>
        <dbReference type="PROSITE" id="PS51898"/>
    </source>
</evidence>
<organism evidence="5 6">
    <name type="scientific">Aquimarina algiphila</name>
    <dbReference type="NCBI Taxonomy" id="2047982"/>
    <lineage>
        <taxon>Bacteria</taxon>
        <taxon>Pseudomonadati</taxon>
        <taxon>Bacteroidota</taxon>
        <taxon>Flavobacteriia</taxon>
        <taxon>Flavobacteriales</taxon>
        <taxon>Flavobacteriaceae</taxon>
        <taxon>Aquimarina</taxon>
    </lineage>
</organism>
<dbReference type="Proteomes" id="UP000318833">
    <property type="component" value="Unassembled WGS sequence"/>
</dbReference>
<dbReference type="GO" id="GO:0015074">
    <property type="term" value="P:DNA integration"/>
    <property type="evidence" value="ECO:0007669"/>
    <property type="project" value="InterPro"/>
</dbReference>
<dbReference type="EMBL" id="VLNR01000100">
    <property type="protein sequence ID" value="TSE03744.1"/>
    <property type="molecule type" value="Genomic_DNA"/>
</dbReference>
<dbReference type="InterPro" id="IPR010998">
    <property type="entry name" value="Integrase_recombinase_N"/>
</dbReference>
<dbReference type="OrthoDB" id="1094492at2"/>
<dbReference type="Gene3D" id="1.10.150.130">
    <property type="match status" value="1"/>
</dbReference>
<keyword evidence="3" id="KW-0233">DNA recombination</keyword>
<dbReference type="InterPro" id="IPR002104">
    <property type="entry name" value="Integrase_catalytic"/>
</dbReference>
<dbReference type="InterPro" id="IPR013762">
    <property type="entry name" value="Integrase-like_cat_sf"/>
</dbReference>
<evidence type="ECO:0000313" key="5">
    <source>
        <dbReference type="EMBL" id="TSE03744.1"/>
    </source>
</evidence>
<dbReference type="InterPro" id="IPR011010">
    <property type="entry name" value="DNA_brk_join_enz"/>
</dbReference>
<dbReference type="GO" id="GO:0003677">
    <property type="term" value="F:DNA binding"/>
    <property type="evidence" value="ECO:0007669"/>
    <property type="project" value="UniProtKB-KW"/>
</dbReference>
<proteinExistence type="inferred from homology"/>
<dbReference type="PROSITE" id="PS51898">
    <property type="entry name" value="TYR_RECOMBINASE"/>
    <property type="match status" value="1"/>
</dbReference>
<reference evidence="5 6" key="1">
    <citation type="submission" date="2019-07" db="EMBL/GenBank/DDBJ databases">
        <title>The draft genome sequence of Aquimarina algiphila M91.</title>
        <authorList>
            <person name="Meng X."/>
        </authorList>
    </citation>
    <scope>NUCLEOTIDE SEQUENCE [LARGE SCALE GENOMIC DNA]</scope>
    <source>
        <strain evidence="5 6">M91</strain>
    </source>
</reference>
<dbReference type="Pfam" id="PF13102">
    <property type="entry name" value="Phage_int_SAM_5"/>
    <property type="match status" value="1"/>
</dbReference>
<gene>
    <name evidence="5" type="ORF">FOF46_28645</name>
</gene>
<dbReference type="Gene3D" id="1.10.443.10">
    <property type="entry name" value="Intergrase catalytic core"/>
    <property type="match status" value="1"/>
</dbReference>
<dbReference type="InterPro" id="IPR025269">
    <property type="entry name" value="SAM-like_dom"/>
</dbReference>
<comment type="caution">
    <text evidence="5">The sequence shown here is derived from an EMBL/GenBank/DDBJ whole genome shotgun (WGS) entry which is preliminary data.</text>
</comment>
<evidence type="ECO:0000313" key="6">
    <source>
        <dbReference type="Proteomes" id="UP000318833"/>
    </source>
</evidence>
<evidence type="ECO:0000256" key="2">
    <source>
        <dbReference type="ARBA" id="ARBA00023125"/>
    </source>
</evidence>
<dbReference type="InterPro" id="IPR035386">
    <property type="entry name" value="Arm-DNA-bind_5"/>
</dbReference>
<evidence type="ECO:0000256" key="3">
    <source>
        <dbReference type="ARBA" id="ARBA00023172"/>
    </source>
</evidence>
<keyword evidence="6" id="KW-1185">Reference proteome</keyword>
<comment type="similarity">
    <text evidence="1">Belongs to the 'phage' integrase family.</text>
</comment>
<dbReference type="AlphaFoldDB" id="A0A554VB89"/>
<dbReference type="InterPro" id="IPR050090">
    <property type="entry name" value="Tyrosine_recombinase_XerCD"/>
</dbReference>
<feature type="domain" description="Tyr recombinase" evidence="4">
    <location>
        <begin position="234"/>
        <end position="429"/>
    </location>
</feature>
<dbReference type="SUPFAM" id="SSF56349">
    <property type="entry name" value="DNA breaking-rejoining enzymes"/>
    <property type="match status" value="1"/>
</dbReference>
<dbReference type="Pfam" id="PF17293">
    <property type="entry name" value="Arm-DNA-bind_5"/>
    <property type="match status" value="1"/>
</dbReference>
<evidence type="ECO:0000256" key="1">
    <source>
        <dbReference type="ARBA" id="ARBA00008857"/>
    </source>
</evidence>
<name>A0A554VB89_9FLAO</name>
<sequence>MYKNIRMATLTLMLDKRNKKANKFPLVIRIYHKRIPKNIPLGYKLQPSEWNEEKNQVKSTFKNSTRANHFVTTRMSIATKVIADYHANLKNMTAYEVADLIVRAIKNEEEQKPLNLNTVSLKRGTYLKEYSKKVMARYYGAKRFGTADAIHNAIVFMMKYNHDKDMLMSDINELFLEDLEAYYLGQGNSLNGLGVHLRSIRRIYNLAIKDSETELTMQEYPFGRNGYSIKQQRTKKRAVSLDVIDKIVKLDYPLGSPLWHHKNYFLVNFYMRGMNFMDMAYLQVNTIHKGRLQYKRRKTRRGNNVKEFDILIPENVKEIFNFYLSNKSSNDLIFPILQDVFHEESDDRIFEVYKNRRRNHLRRLRTIGKQIGLETKLTTYVARHTFATAGLHKGISKAQVGDMLGHTNYYTTEAYFADFENEILDKAADRIFN</sequence>
<dbReference type="GO" id="GO:0006310">
    <property type="term" value="P:DNA recombination"/>
    <property type="evidence" value="ECO:0007669"/>
    <property type="project" value="UniProtKB-KW"/>
</dbReference>
<protein>
    <submittedName>
        <fullName evidence="5">Tyrosine-type recombinase/integrase</fullName>
    </submittedName>
</protein>
<dbReference type="PANTHER" id="PTHR30349:SF64">
    <property type="entry name" value="PROPHAGE INTEGRASE INTD-RELATED"/>
    <property type="match status" value="1"/>
</dbReference>
<accession>A0A554VB89</accession>